<dbReference type="AlphaFoldDB" id="A0A0X8JQK8"/>
<organism evidence="1 2">
    <name type="scientific">Desulfomicrobium orale DSM 12838</name>
    <dbReference type="NCBI Taxonomy" id="888061"/>
    <lineage>
        <taxon>Bacteria</taxon>
        <taxon>Pseudomonadati</taxon>
        <taxon>Thermodesulfobacteriota</taxon>
        <taxon>Desulfovibrionia</taxon>
        <taxon>Desulfovibrionales</taxon>
        <taxon>Desulfomicrobiaceae</taxon>
        <taxon>Desulfomicrobium</taxon>
    </lineage>
</organism>
<gene>
    <name evidence="1" type="ORF">AXF15_08225</name>
</gene>
<dbReference type="KEGG" id="doa:AXF15_08225"/>
<dbReference type="OrthoDB" id="1334607at2"/>
<sequence length="183" mass="20573">MPASNYTLFSGGAQGAEAEFGRMAEKYGVQEVTFAFEGHKIERSRGLRMLTPEELMRKDVSLSYVSRLLNRTFTNAPLMRKILQTIMYQVDSGHEIFVIGTIMEDGTVKGGTGWGTEFAKICNKPLYAFGQVRNAWHRWTGEAWERCDTPTITARHFSGTGTRFLEDNGRQAIADLFAKSFGK</sequence>
<proteinExistence type="predicted"/>
<name>A0A0X8JQK8_9BACT</name>
<keyword evidence="2" id="KW-1185">Reference proteome</keyword>
<dbReference type="EMBL" id="CP014230">
    <property type="protein sequence ID" value="AMD93083.1"/>
    <property type="molecule type" value="Genomic_DNA"/>
</dbReference>
<accession>A0A0X8JQK8</accession>
<dbReference type="RefSeq" id="WP_066605858.1">
    <property type="nucleotide sequence ID" value="NZ_CP014230.1"/>
</dbReference>
<reference evidence="2" key="1">
    <citation type="submission" date="2016-02" db="EMBL/GenBank/DDBJ databases">
        <authorList>
            <person name="Holder M.E."/>
            <person name="Ajami N.J."/>
            <person name="Petrosino J.F."/>
        </authorList>
    </citation>
    <scope>NUCLEOTIDE SEQUENCE [LARGE SCALE GENOMIC DNA]</scope>
    <source>
        <strain evidence="2">DSM 12838</strain>
    </source>
</reference>
<dbReference type="Proteomes" id="UP000063964">
    <property type="component" value="Chromosome"/>
</dbReference>
<dbReference type="STRING" id="888061.AXF15_08225"/>
<evidence type="ECO:0000313" key="2">
    <source>
        <dbReference type="Proteomes" id="UP000063964"/>
    </source>
</evidence>
<evidence type="ECO:0000313" key="1">
    <source>
        <dbReference type="EMBL" id="AMD93083.1"/>
    </source>
</evidence>
<protein>
    <submittedName>
        <fullName evidence="1">Uncharacterized protein</fullName>
    </submittedName>
</protein>